<evidence type="ECO:0000313" key="5">
    <source>
        <dbReference type="EMBL" id="MCD1653389.1"/>
    </source>
</evidence>
<dbReference type="InterPro" id="IPR018060">
    <property type="entry name" value="HTH_AraC"/>
</dbReference>
<evidence type="ECO:0000256" key="2">
    <source>
        <dbReference type="ARBA" id="ARBA00023125"/>
    </source>
</evidence>
<feature type="domain" description="HTH araC/xylS-type" evidence="4">
    <location>
        <begin position="8"/>
        <end position="106"/>
    </location>
</feature>
<dbReference type="InterPro" id="IPR020449">
    <property type="entry name" value="Tscrpt_reg_AraC-type_HTH"/>
</dbReference>
<dbReference type="GO" id="GO:0043565">
    <property type="term" value="F:sequence-specific DNA binding"/>
    <property type="evidence" value="ECO:0007669"/>
    <property type="project" value="InterPro"/>
</dbReference>
<evidence type="ECO:0000313" key="6">
    <source>
        <dbReference type="Proteomes" id="UP001198163"/>
    </source>
</evidence>
<evidence type="ECO:0000256" key="3">
    <source>
        <dbReference type="ARBA" id="ARBA00023163"/>
    </source>
</evidence>
<keyword evidence="3" id="KW-0804">Transcription</keyword>
<protein>
    <submittedName>
        <fullName evidence="5">AraC family transcriptional regulator</fullName>
    </submittedName>
</protein>
<proteinExistence type="predicted"/>
<dbReference type="RefSeq" id="WP_230752329.1">
    <property type="nucleotide sequence ID" value="NZ_JAINWA010000001.1"/>
</dbReference>
<accession>A0AAE3EH30</accession>
<dbReference type="Gene3D" id="1.10.10.60">
    <property type="entry name" value="Homeodomain-like"/>
    <property type="match status" value="2"/>
</dbReference>
<keyword evidence="1" id="KW-0805">Transcription regulation</keyword>
<gene>
    <name evidence="5" type="ORF">K7J14_01585</name>
</gene>
<evidence type="ECO:0000256" key="1">
    <source>
        <dbReference type="ARBA" id="ARBA00023015"/>
    </source>
</evidence>
<dbReference type="PROSITE" id="PS01124">
    <property type="entry name" value="HTH_ARAC_FAMILY_2"/>
    <property type="match status" value="1"/>
</dbReference>
<reference evidence="5" key="1">
    <citation type="submission" date="2021-08" db="EMBL/GenBank/DDBJ databases">
        <title>Comparative analyses of Brucepasteria parasyntrophica and Teretinema zuelzerae.</title>
        <authorList>
            <person name="Song Y."/>
            <person name="Brune A."/>
        </authorList>
    </citation>
    <scope>NUCLEOTIDE SEQUENCE</scope>
    <source>
        <strain evidence="5">DSM 1903</strain>
    </source>
</reference>
<dbReference type="EMBL" id="JAINWA010000001">
    <property type="protein sequence ID" value="MCD1653389.1"/>
    <property type="molecule type" value="Genomic_DNA"/>
</dbReference>
<dbReference type="PROSITE" id="PS00041">
    <property type="entry name" value="HTH_ARAC_FAMILY_1"/>
    <property type="match status" value="1"/>
</dbReference>
<dbReference type="Pfam" id="PF12833">
    <property type="entry name" value="HTH_18"/>
    <property type="match status" value="1"/>
</dbReference>
<dbReference type="InterPro" id="IPR009057">
    <property type="entry name" value="Homeodomain-like_sf"/>
</dbReference>
<sequence length="279" mass="31421">MTLYEQIQKALFLIESRLRTPLKEEDAAAEAGMSVRGFRQYFWMVTGYSYRDFVVGRRLALAAEDLSESAASILDIALSCGYESHEAFTRAFRKSFSVSPRDFRKSRPALKLLDKIVLYKECYMGIVIKDFPEETVLPFTAFHPGAEDKAKKLLNAWVASHPAAGRPRRIFGHNVDAGSAMSNSPDCAGYSFFVSLSPEEAAAEPRSIVLKAGRFAVTGIEGSFENDPDGLFIQEGWKRMNAMIAEKAYRVKEGARWYEEELEPQKSGNLRLDLYLELE</sequence>
<dbReference type="SMART" id="SM00342">
    <property type="entry name" value="HTH_ARAC"/>
    <property type="match status" value="1"/>
</dbReference>
<name>A0AAE3EH30_9SPIR</name>
<dbReference type="AlphaFoldDB" id="A0AAE3EH30"/>
<dbReference type="Proteomes" id="UP001198163">
    <property type="component" value="Unassembled WGS sequence"/>
</dbReference>
<dbReference type="PANTHER" id="PTHR47504">
    <property type="entry name" value="RIGHT ORIGIN-BINDING PROTEIN"/>
    <property type="match status" value="1"/>
</dbReference>
<dbReference type="InterPro" id="IPR050959">
    <property type="entry name" value="MarA-like"/>
</dbReference>
<dbReference type="PANTHER" id="PTHR47504:SF5">
    <property type="entry name" value="RIGHT ORIGIN-BINDING PROTEIN"/>
    <property type="match status" value="1"/>
</dbReference>
<dbReference type="GO" id="GO:0003700">
    <property type="term" value="F:DNA-binding transcription factor activity"/>
    <property type="evidence" value="ECO:0007669"/>
    <property type="project" value="InterPro"/>
</dbReference>
<comment type="caution">
    <text evidence="5">The sequence shown here is derived from an EMBL/GenBank/DDBJ whole genome shotgun (WGS) entry which is preliminary data.</text>
</comment>
<organism evidence="5 6">
    <name type="scientific">Teretinema zuelzerae</name>
    <dbReference type="NCBI Taxonomy" id="156"/>
    <lineage>
        <taxon>Bacteria</taxon>
        <taxon>Pseudomonadati</taxon>
        <taxon>Spirochaetota</taxon>
        <taxon>Spirochaetia</taxon>
        <taxon>Spirochaetales</taxon>
        <taxon>Treponemataceae</taxon>
        <taxon>Teretinema</taxon>
    </lineage>
</organism>
<dbReference type="PRINTS" id="PR00032">
    <property type="entry name" value="HTHARAC"/>
</dbReference>
<keyword evidence="6" id="KW-1185">Reference proteome</keyword>
<evidence type="ECO:0000259" key="4">
    <source>
        <dbReference type="PROSITE" id="PS01124"/>
    </source>
</evidence>
<dbReference type="InterPro" id="IPR018062">
    <property type="entry name" value="HTH_AraC-typ_CS"/>
</dbReference>
<keyword evidence="2" id="KW-0238">DNA-binding</keyword>
<dbReference type="SUPFAM" id="SSF46689">
    <property type="entry name" value="Homeodomain-like"/>
    <property type="match status" value="2"/>
</dbReference>